<dbReference type="GO" id="GO:0006508">
    <property type="term" value="P:proteolysis"/>
    <property type="evidence" value="ECO:0007669"/>
    <property type="project" value="InterPro"/>
</dbReference>
<name>A0A9X1YIW6_9PROT</name>
<dbReference type="GO" id="GO:0070573">
    <property type="term" value="F:metallodipeptidase activity"/>
    <property type="evidence" value="ECO:0007669"/>
    <property type="project" value="InterPro"/>
</dbReference>
<sequence>MTGWPCCFEPGAAHDYLALLSEPSCCLGCLPRDPARRIEVIATAPVLASGGPLRLRGTWRVLEEAEAGWRYRLEAAWPVAGPADRPVGAVPPRLGRRAALSAGPLLCLAACTPAASAADEAAARQALADSATVDIHSHAGHVIGTQRVAGQAPFLPVAEPMRAGGMAAICLAIVSDSPVHRVMADRRIRPFRDPAPGELRAYGEASFARLHALLREQELAVITDAAALRAARSGRPSVVVSAEGADFLEGDPAGVEAARNRWALRHLQLTHYRVNELGDIQTEPPVHGGLTPVGAEVIRRCNRLGVVVDVAHGTYDLVKQAAAVTTRPLVLSHTSLADAPGRFSRLVSPDHARVVAGTGGVIGIWPPASRFPDMAALAAGFAAMVEVVGVEHVGLGTDMRGLTGPAVFDSYRDLPALAAALLARGFSAAELRALLGGNYTRVFAASLGG</sequence>
<dbReference type="Proteomes" id="UP001139516">
    <property type="component" value="Unassembled WGS sequence"/>
</dbReference>
<dbReference type="PROSITE" id="PS51365">
    <property type="entry name" value="RENAL_DIPEPTIDASE_2"/>
    <property type="match status" value="1"/>
</dbReference>
<dbReference type="InterPro" id="IPR008257">
    <property type="entry name" value="Pept_M19"/>
</dbReference>
<reference evidence="1" key="1">
    <citation type="submission" date="2022-04" db="EMBL/GenBank/DDBJ databases">
        <title>Roseomonas acroporae sp. nov., isolated from coral Acropora digitifera.</title>
        <authorList>
            <person name="Sun H."/>
        </authorList>
    </citation>
    <scope>NUCLEOTIDE SEQUENCE</scope>
    <source>
        <strain evidence="1">NAR14</strain>
    </source>
</reference>
<dbReference type="InterPro" id="IPR032466">
    <property type="entry name" value="Metal_Hydrolase"/>
</dbReference>
<dbReference type="SUPFAM" id="SSF51556">
    <property type="entry name" value="Metallo-dependent hydrolases"/>
    <property type="match status" value="1"/>
</dbReference>
<comment type="caution">
    <text evidence="1">The sequence shown here is derived from an EMBL/GenBank/DDBJ whole genome shotgun (WGS) entry which is preliminary data.</text>
</comment>
<gene>
    <name evidence="1" type="ORF">M0638_21770</name>
</gene>
<keyword evidence="1" id="KW-0378">Hydrolase</keyword>
<dbReference type="AlphaFoldDB" id="A0A9X1YIW6"/>
<dbReference type="EMBL" id="JALPRX010000103">
    <property type="protein sequence ID" value="MCK8787006.1"/>
    <property type="molecule type" value="Genomic_DNA"/>
</dbReference>
<keyword evidence="1" id="KW-0224">Dipeptidase</keyword>
<protein>
    <submittedName>
        <fullName evidence="1">Membrane dipeptidase</fullName>
        <ecNumber evidence="1">3.4.13.-</ecNumber>
    </submittedName>
</protein>
<dbReference type="PANTHER" id="PTHR10443:SF12">
    <property type="entry name" value="DIPEPTIDASE"/>
    <property type="match status" value="1"/>
</dbReference>
<keyword evidence="2" id="KW-1185">Reference proteome</keyword>
<accession>A0A9X1YIW6</accession>
<evidence type="ECO:0000313" key="1">
    <source>
        <dbReference type="EMBL" id="MCK8787006.1"/>
    </source>
</evidence>
<keyword evidence="1" id="KW-0645">Protease</keyword>
<organism evidence="1 2">
    <name type="scientific">Roseomonas acroporae</name>
    <dbReference type="NCBI Taxonomy" id="2937791"/>
    <lineage>
        <taxon>Bacteria</taxon>
        <taxon>Pseudomonadati</taxon>
        <taxon>Pseudomonadota</taxon>
        <taxon>Alphaproteobacteria</taxon>
        <taxon>Acetobacterales</taxon>
        <taxon>Roseomonadaceae</taxon>
        <taxon>Roseomonas</taxon>
    </lineage>
</organism>
<dbReference type="RefSeq" id="WP_248669062.1">
    <property type="nucleotide sequence ID" value="NZ_JALPRX010000103.1"/>
</dbReference>
<dbReference type="PANTHER" id="PTHR10443">
    <property type="entry name" value="MICROSOMAL DIPEPTIDASE"/>
    <property type="match status" value="1"/>
</dbReference>
<proteinExistence type="predicted"/>
<dbReference type="Gene3D" id="3.20.20.140">
    <property type="entry name" value="Metal-dependent hydrolases"/>
    <property type="match status" value="1"/>
</dbReference>
<evidence type="ECO:0000313" key="2">
    <source>
        <dbReference type="Proteomes" id="UP001139516"/>
    </source>
</evidence>
<dbReference type="Pfam" id="PF01244">
    <property type="entry name" value="Peptidase_M19"/>
    <property type="match status" value="1"/>
</dbReference>
<dbReference type="EC" id="3.4.13.-" evidence="1"/>